<dbReference type="InterPro" id="IPR013894">
    <property type="entry name" value="RMI1_OB"/>
</dbReference>
<dbReference type="InterPro" id="IPR042470">
    <property type="entry name" value="RMI1_N_C_sf"/>
</dbReference>
<evidence type="ECO:0000259" key="3">
    <source>
        <dbReference type="Pfam" id="PF08585"/>
    </source>
</evidence>
<evidence type="ECO:0000313" key="5">
    <source>
        <dbReference type="EMBL" id="KAK6170776.1"/>
    </source>
</evidence>
<evidence type="ECO:0000256" key="1">
    <source>
        <dbReference type="ARBA" id="ARBA00006395"/>
    </source>
</evidence>
<dbReference type="Pfam" id="PF21000">
    <property type="entry name" value="RMI1_N_N"/>
    <property type="match status" value="1"/>
</dbReference>
<dbReference type="Proteomes" id="UP001347796">
    <property type="component" value="Unassembled WGS sequence"/>
</dbReference>
<comment type="similarity">
    <text evidence="1">Belongs to the RMI1 family.</text>
</comment>
<dbReference type="EMBL" id="JAZGQO010000014">
    <property type="protein sequence ID" value="KAK6170776.1"/>
    <property type="molecule type" value="Genomic_DNA"/>
</dbReference>
<dbReference type="GO" id="GO:0016604">
    <property type="term" value="C:nuclear body"/>
    <property type="evidence" value="ECO:0007669"/>
    <property type="project" value="TreeGrafter"/>
</dbReference>
<dbReference type="AlphaFoldDB" id="A0AAN8J612"/>
<reference evidence="5 6" key="1">
    <citation type="submission" date="2024-01" db="EMBL/GenBank/DDBJ databases">
        <title>The genome of the rayed Mediterranean limpet Patella caerulea (Linnaeus, 1758).</title>
        <authorList>
            <person name="Anh-Thu Weber A."/>
            <person name="Halstead-Nussloch G."/>
        </authorList>
    </citation>
    <scope>NUCLEOTIDE SEQUENCE [LARGE SCALE GENOMIC DNA]</scope>
    <source>
        <strain evidence="5">AATW-2023a</strain>
        <tissue evidence="5">Whole specimen</tissue>
    </source>
</reference>
<proteinExistence type="inferred from homology"/>
<dbReference type="InterPro" id="IPR044881">
    <property type="entry name" value="RMI1_N_N_sf"/>
</dbReference>
<dbReference type="PANTHER" id="PTHR14790:SF15">
    <property type="entry name" value="RECQ-MEDIATED GENOME INSTABILITY PROTEIN 1"/>
    <property type="match status" value="1"/>
</dbReference>
<sequence length="212" mass="23691">MIAGQKDCIKAWMLQTHRIDVQNDWLQACLDWIQEEQRESNTVNTPDSVKNLVFEQWLMSDLRELHSCCLPDNLQENIKATISGSFPLQIESIIDVGSSCYSQLQKVKGTENANVGVSADTSIQPGYWEPKPSKMLYLKLTDGTNDIQAMEYKPISSIGIDTVLGTKVLVHGDVICRRGVLLLTSDNTHVYGGEVDTLIEDNPPEQLLQQAL</sequence>
<feature type="domain" description="RMI1 N-terminal" evidence="4">
    <location>
        <begin position="16"/>
        <end position="64"/>
    </location>
</feature>
<accession>A0AAN8J612</accession>
<evidence type="ECO:0000256" key="2">
    <source>
        <dbReference type="ARBA" id="ARBA00018987"/>
    </source>
</evidence>
<dbReference type="GO" id="GO:0000712">
    <property type="term" value="P:resolution of meiotic recombination intermediates"/>
    <property type="evidence" value="ECO:0007669"/>
    <property type="project" value="TreeGrafter"/>
</dbReference>
<comment type="caution">
    <text evidence="5">The sequence shown here is derived from an EMBL/GenBank/DDBJ whole genome shotgun (WGS) entry which is preliminary data.</text>
</comment>
<dbReference type="GO" id="GO:0000724">
    <property type="term" value="P:double-strand break repair via homologous recombination"/>
    <property type="evidence" value="ECO:0007669"/>
    <property type="project" value="TreeGrafter"/>
</dbReference>
<evidence type="ECO:0000313" key="6">
    <source>
        <dbReference type="Proteomes" id="UP001347796"/>
    </source>
</evidence>
<keyword evidence="6" id="KW-1185">Reference proteome</keyword>
<dbReference type="FunFam" id="2.40.50.770:FF:000002">
    <property type="entry name" value="recQ-mediated genome instability protein 1"/>
    <property type="match status" value="1"/>
</dbReference>
<dbReference type="Pfam" id="PF08585">
    <property type="entry name" value="RMI1_N_C"/>
    <property type="match status" value="1"/>
</dbReference>
<protein>
    <recommendedName>
        <fullName evidence="2">RecQ-mediated genome instability protein 1</fullName>
    </recommendedName>
</protein>
<dbReference type="PANTHER" id="PTHR14790">
    <property type="entry name" value="RECQ-MEDIATED GENOME INSTABILITY PROTEIN 1 RMI1"/>
    <property type="match status" value="1"/>
</dbReference>
<dbReference type="InterPro" id="IPR049363">
    <property type="entry name" value="RMI1_N"/>
</dbReference>
<dbReference type="GO" id="GO:0031422">
    <property type="term" value="C:RecQ family helicase-topoisomerase III complex"/>
    <property type="evidence" value="ECO:0007669"/>
    <property type="project" value="TreeGrafter"/>
</dbReference>
<organism evidence="5 6">
    <name type="scientific">Patella caerulea</name>
    <name type="common">Rayed Mediterranean limpet</name>
    <dbReference type="NCBI Taxonomy" id="87958"/>
    <lineage>
        <taxon>Eukaryota</taxon>
        <taxon>Metazoa</taxon>
        <taxon>Spiralia</taxon>
        <taxon>Lophotrochozoa</taxon>
        <taxon>Mollusca</taxon>
        <taxon>Gastropoda</taxon>
        <taxon>Patellogastropoda</taxon>
        <taxon>Patelloidea</taxon>
        <taxon>Patellidae</taxon>
        <taxon>Patella</taxon>
    </lineage>
</organism>
<dbReference type="Gene3D" id="1.10.8.1020">
    <property type="entry name" value="RecQ-mediated genome instability protein 1, N-terminal domain"/>
    <property type="match status" value="1"/>
</dbReference>
<name>A0AAN8J612_PATCE</name>
<dbReference type="Gene3D" id="2.40.50.770">
    <property type="entry name" value="RecQ-mediated genome instability protein Rmi1, C-terminal domain"/>
    <property type="match status" value="1"/>
</dbReference>
<gene>
    <name evidence="5" type="ORF">SNE40_019086</name>
</gene>
<dbReference type="SMART" id="SM01161">
    <property type="entry name" value="DUF1767"/>
    <property type="match status" value="1"/>
</dbReference>
<feature type="domain" description="RecQ mediated genome instability protein 1 OB-fold" evidence="3">
    <location>
        <begin position="70"/>
        <end position="203"/>
    </location>
</feature>
<evidence type="ECO:0000259" key="4">
    <source>
        <dbReference type="Pfam" id="PF21000"/>
    </source>
</evidence>